<dbReference type="Proteomes" id="UP000030854">
    <property type="component" value="Unassembled WGS sequence"/>
</dbReference>
<keyword evidence="1" id="KW-0479">Metal-binding</keyword>
<evidence type="ECO:0000256" key="2">
    <source>
        <dbReference type="SAM" id="Coils"/>
    </source>
</evidence>
<evidence type="ECO:0000313" key="5">
    <source>
        <dbReference type="Proteomes" id="UP000030854"/>
    </source>
</evidence>
<sequence>MVGKNNLELESIINKVVASQQVFETRIAESEKKTNKRLEIIEKKKETAEKQNDKQFRDIMAAISALKPIQETENDKGKGKAREEFIPPTVEFQPVVKKPSNLILPQLTLQSKIEGSSGQIFAPKTELQKNSNSVGILQPQNPAKRRQIANADVFKKLSNIQNALQIALIPYHLWAQRVAIEMSGDFSSVRIWSAGKRLSWILFLEGIFTTMQRLNVLDSPFTTFSLLTPKDTESAHAFAWRLRDTFYNLSGIDRQSDTTRDLLKEILMTHLPRVWTISSPQLINSDNHEIVELIVQVASQVAKWRIEDKLLNETNQTENLFNPPSLETPSFNSNENPKISQALSTVFPSTEDICYTCGRKGHWSKNCHTSSTFTPKNAQSQKKSIIKPNNKYGELRRKLNLFRSQKKPSPSYKRKQHQTYLTNNDDITINDEDIDPKTKLDDTSLEQDLDQLLEELELNEDNE</sequence>
<dbReference type="HOGENOM" id="CLU_590784_0_0_1"/>
<proteinExistence type="predicted"/>
<dbReference type="SUPFAM" id="SSF57756">
    <property type="entry name" value="Retrovirus zinc finger-like domains"/>
    <property type="match status" value="1"/>
</dbReference>
<protein>
    <recommendedName>
        <fullName evidence="3">CCHC-type domain-containing protein</fullName>
    </recommendedName>
</protein>
<dbReference type="SMART" id="SM00343">
    <property type="entry name" value="ZnF_C2HC"/>
    <property type="match status" value="1"/>
</dbReference>
<keyword evidence="5" id="KW-1185">Reference proteome</keyword>
<evidence type="ECO:0000313" key="4">
    <source>
        <dbReference type="EMBL" id="KHJ32830.1"/>
    </source>
</evidence>
<evidence type="ECO:0000256" key="1">
    <source>
        <dbReference type="PROSITE-ProRule" id="PRU00047"/>
    </source>
</evidence>
<dbReference type="PROSITE" id="PS50158">
    <property type="entry name" value="ZF_CCHC"/>
    <property type="match status" value="1"/>
</dbReference>
<dbReference type="Pfam" id="PF00098">
    <property type="entry name" value="zf-CCHC"/>
    <property type="match status" value="1"/>
</dbReference>
<evidence type="ECO:0000259" key="3">
    <source>
        <dbReference type="PROSITE" id="PS50158"/>
    </source>
</evidence>
<keyword evidence="1" id="KW-0862">Zinc</keyword>
<comment type="caution">
    <text evidence="4">The sequence shown here is derived from an EMBL/GenBank/DDBJ whole genome shotgun (WGS) entry which is preliminary data.</text>
</comment>
<dbReference type="InterPro" id="IPR001878">
    <property type="entry name" value="Znf_CCHC"/>
</dbReference>
<dbReference type="AlphaFoldDB" id="A0A0B1P689"/>
<dbReference type="EMBL" id="JNVN01001791">
    <property type="protein sequence ID" value="KHJ32830.1"/>
    <property type="molecule type" value="Genomic_DNA"/>
</dbReference>
<dbReference type="InterPro" id="IPR036875">
    <property type="entry name" value="Znf_CCHC_sf"/>
</dbReference>
<gene>
    <name evidence="4" type="ORF">EV44_g3498</name>
</gene>
<dbReference type="GO" id="GO:0003676">
    <property type="term" value="F:nucleic acid binding"/>
    <property type="evidence" value="ECO:0007669"/>
    <property type="project" value="InterPro"/>
</dbReference>
<dbReference type="GO" id="GO:0008270">
    <property type="term" value="F:zinc ion binding"/>
    <property type="evidence" value="ECO:0007669"/>
    <property type="project" value="UniProtKB-KW"/>
</dbReference>
<feature type="domain" description="CCHC-type" evidence="3">
    <location>
        <begin position="354"/>
        <end position="367"/>
    </location>
</feature>
<accession>A0A0B1P689</accession>
<keyword evidence="1" id="KW-0863">Zinc-finger</keyword>
<feature type="coiled-coil region" evidence="2">
    <location>
        <begin position="31"/>
        <end position="58"/>
    </location>
</feature>
<dbReference type="Gene3D" id="4.10.60.10">
    <property type="entry name" value="Zinc finger, CCHC-type"/>
    <property type="match status" value="1"/>
</dbReference>
<name>A0A0B1P689_UNCNE</name>
<keyword evidence="2" id="KW-0175">Coiled coil</keyword>
<organism evidence="4 5">
    <name type="scientific">Uncinula necator</name>
    <name type="common">Grape powdery mildew</name>
    <dbReference type="NCBI Taxonomy" id="52586"/>
    <lineage>
        <taxon>Eukaryota</taxon>
        <taxon>Fungi</taxon>
        <taxon>Dikarya</taxon>
        <taxon>Ascomycota</taxon>
        <taxon>Pezizomycotina</taxon>
        <taxon>Leotiomycetes</taxon>
        <taxon>Erysiphales</taxon>
        <taxon>Erysiphaceae</taxon>
        <taxon>Erysiphe</taxon>
    </lineage>
</organism>
<reference evidence="4 5" key="1">
    <citation type="journal article" date="2014" name="BMC Genomics">
        <title>Adaptive genomic structural variation in the grape powdery mildew pathogen, Erysiphe necator.</title>
        <authorList>
            <person name="Jones L."/>
            <person name="Riaz S."/>
            <person name="Morales-Cruz A."/>
            <person name="Amrine K.C."/>
            <person name="McGuire B."/>
            <person name="Gubler W.D."/>
            <person name="Walker M.A."/>
            <person name="Cantu D."/>
        </authorList>
    </citation>
    <scope>NUCLEOTIDE SEQUENCE [LARGE SCALE GENOMIC DNA]</scope>
    <source>
        <strain evidence="5">c</strain>
    </source>
</reference>